<dbReference type="GO" id="GO:0051701">
    <property type="term" value="P:biological process involved in interaction with host"/>
    <property type="evidence" value="ECO:0007669"/>
    <property type="project" value="UniProtKB-ARBA"/>
</dbReference>
<dbReference type="PROSITE" id="PS50157">
    <property type="entry name" value="ZINC_FINGER_C2H2_2"/>
    <property type="match status" value="2"/>
</dbReference>
<feature type="domain" description="C2H2-type" evidence="11">
    <location>
        <begin position="153"/>
        <end position="180"/>
    </location>
</feature>
<dbReference type="GO" id="GO:0000981">
    <property type="term" value="F:DNA-binding transcription factor activity, RNA polymerase II-specific"/>
    <property type="evidence" value="ECO:0007669"/>
    <property type="project" value="TreeGrafter"/>
</dbReference>
<accession>A0A484FCI1</accession>
<dbReference type="Pfam" id="PF00096">
    <property type="entry name" value="zf-C2H2"/>
    <property type="match status" value="1"/>
</dbReference>
<keyword evidence="6" id="KW-0805">Transcription regulation</keyword>
<evidence type="ECO:0000256" key="10">
    <source>
        <dbReference type="SAM" id="MobiDB-lite"/>
    </source>
</evidence>
<dbReference type="InterPro" id="IPR013087">
    <property type="entry name" value="Znf_C2H2_type"/>
</dbReference>
<keyword evidence="3" id="KW-0677">Repeat</keyword>
<evidence type="ECO:0000256" key="6">
    <source>
        <dbReference type="ARBA" id="ARBA00023015"/>
    </source>
</evidence>
<dbReference type="GO" id="GO:0008270">
    <property type="term" value="F:zinc ion binding"/>
    <property type="evidence" value="ECO:0007669"/>
    <property type="project" value="UniProtKB-KW"/>
</dbReference>
<evidence type="ECO:0000256" key="9">
    <source>
        <dbReference type="PROSITE-ProRule" id="PRU00042"/>
    </source>
</evidence>
<dbReference type="PANTHER" id="PTHR23235:SF127">
    <property type="entry name" value="TRANSCRIPTION FACTOR, PUTATIVE (AFU_ORTHOLOGUE AFUA_3G09820)-RELATED"/>
    <property type="match status" value="1"/>
</dbReference>
<dbReference type="FunFam" id="3.30.160.60:FF:000606">
    <property type="entry name" value="C2H2 transcription factor, putative"/>
    <property type="match status" value="1"/>
</dbReference>
<feature type="region of interest" description="Disordered" evidence="10">
    <location>
        <begin position="1"/>
        <end position="120"/>
    </location>
</feature>
<feature type="compositionally biased region" description="Low complexity" evidence="10">
    <location>
        <begin position="555"/>
        <end position="570"/>
    </location>
</feature>
<keyword evidence="7" id="KW-0804">Transcription</keyword>
<feature type="domain" description="C2H2-type" evidence="11">
    <location>
        <begin position="122"/>
        <end position="152"/>
    </location>
</feature>
<dbReference type="STRING" id="1213857.A0A484FCI1"/>
<feature type="compositionally biased region" description="Acidic residues" evidence="10">
    <location>
        <begin position="85"/>
        <end position="107"/>
    </location>
</feature>
<keyword evidence="13" id="KW-1185">Reference proteome</keyword>
<reference evidence="13" key="2">
    <citation type="journal article" date="2019" name="Mol. Plant Microbe Interact.">
        <title>Genome sequence resources for four phytopathogenic fungi from the Colletotrichum orbiculare species complex.</title>
        <authorList>
            <person name="Gan P."/>
            <person name="Tsushima A."/>
            <person name="Narusaka M."/>
            <person name="Narusaka Y."/>
            <person name="Takano Y."/>
            <person name="Kubo Y."/>
            <person name="Shirasu K."/>
        </authorList>
    </citation>
    <scope>GENOME REANNOTATION</scope>
    <source>
        <strain evidence="13">104-T / ATCC 96160 / CBS 514.97 / LARS 414 / MAFF 240422</strain>
    </source>
</reference>
<protein>
    <submittedName>
        <fullName evidence="12">C2H2 finger domain transcription factor dvrA</fullName>
    </submittedName>
</protein>
<keyword evidence="8" id="KW-0539">Nucleus</keyword>
<evidence type="ECO:0000256" key="5">
    <source>
        <dbReference type="ARBA" id="ARBA00022833"/>
    </source>
</evidence>
<dbReference type="OrthoDB" id="624345at2759"/>
<feature type="compositionally biased region" description="Pro residues" evidence="10">
    <location>
        <begin position="7"/>
        <end position="22"/>
    </location>
</feature>
<evidence type="ECO:0000256" key="7">
    <source>
        <dbReference type="ARBA" id="ARBA00023163"/>
    </source>
</evidence>
<reference evidence="13" key="1">
    <citation type="journal article" date="2013" name="New Phytol.">
        <title>Comparative genomic and transcriptomic analyses reveal the hemibiotrophic stage shift of Colletotrichum fungi.</title>
        <authorList>
            <person name="Gan P."/>
            <person name="Ikeda K."/>
            <person name="Irieda H."/>
            <person name="Narusaka M."/>
            <person name="O'Connell R.J."/>
            <person name="Narusaka Y."/>
            <person name="Takano Y."/>
            <person name="Kubo Y."/>
            <person name="Shirasu K."/>
        </authorList>
    </citation>
    <scope>NUCLEOTIDE SEQUENCE [LARGE SCALE GENOMIC DNA]</scope>
    <source>
        <strain evidence="13">104-T / ATCC 96160 / CBS 514.97 / LARS 414 / MAFF 240422</strain>
    </source>
</reference>
<evidence type="ECO:0000256" key="1">
    <source>
        <dbReference type="ARBA" id="ARBA00004123"/>
    </source>
</evidence>
<evidence type="ECO:0000313" key="13">
    <source>
        <dbReference type="Proteomes" id="UP000014480"/>
    </source>
</evidence>
<feature type="compositionally biased region" description="Polar residues" evidence="10">
    <location>
        <begin position="291"/>
        <end position="308"/>
    </location>
</feature>
<evidence type="ECO:0000259" key="11">
    <source>
        <dbReference type="PROSITE" id="PS50157"/>
    </source>
</evidence>
<dbReference type="PANTHER" id="PTHR23235">
    <property type="entry name" value="KRUEPPEL-LIKE TRANSCRIPTION FACTOR"/>
    <property type="match status" value="1"/>
</dbReference>
<dbReference type="EMBL" id="AMCV02000039">
    <property type="protein sequence ID" value="TDZ15722.1"/>
    <property type="molecule type" value="Genomic_DNA"/>
</dbReference>
<keyword evidence="5" id="KW-0862">Zinc</keyword>
<keyword evidence="4 9" id="KW-0863">Zinc-finger</keyword>
<evidence type="ECO:0000256" key="3">
    <source>
        <dbReference type="ARBA" id="ARBA00022737"/>
    </source>
</evidence>
<feature type="region of interest" description="Disordered" evidence="10">
    <location>
        <begin position="465"/>
        <end position="578"/>
    </location>
</feature>
<feature type="compositionally biased region" description="Polar residues" evidence="10">
    <location>
        <begin position="479"/>
        <end position="498"/>
    </location>
</feature>
<comment type="subcellular location">
    <subcellularLocation>
        <location evidence="1">Nucleus</location>
    </subcellularLocation>
</comment>
<proteinExistence type="predicted"/>
<evidence type="ECO:0000256" key="8">
    <source>
        <dbReference type="ARBA" id="ARBA00023242"/>
    </source>
</evidence>
<evidence type="ECO:0000256" key="4">
    <source>
        <dbReference type="ARBA" id="ARBA00022771"/>
    </source>
</evidence>
<feature type="compositionally biased region" description="Basic and acidic residues" evidence="10">
    <location>
        <begin position="321"/>
        <end position="332"/>
    </location>
</feature>
<feature type="region of interest" description="Disordered" evidence="10">
    <location>
        <begin position="192"/>
        <end position="229"/>
    </location>
</feature>
<gene>
    <name evidence="12" type="primary">dvrA</name>
    <name evidence="12" type="ORF">Cob_v011424</name>
</gene>
<feature type="region of interest" description="Disordered" evidence="10">
    <location>
        <begin position="291"/>
        <end position="336"/>
    </location>
</feature>
<dbReference type="Gene3D" id="3.30.160.60">
    <property type="entry name" value="Classic Zinc Finger"/>
    <property type="match status" value="2"/>
</dbReference>
<dbReference type="Proteomes" id="UP000014480">
    <property type="component" value="Unassembled WGS sequence"/>
</dbReference>
<organism evidence="12 13">
    <name type="scientific">Colletotrichum orbiculare (strain 104-T / ATCC 96160 / CBS 514.97 / LARS 414 / MAFF 240422)</name>
    <name type="common">Cucumber anthracnose fungus</name>
    <name type="synonym">Colletotrichum lagenarium</name>
    <dbReference type="NCBI Taxonomy" id="1213857"/>
    <lineage>
        <taxon>Eukaryota</taxon>
        <taxon>Fungi</taxon>
        <taxon>Dikarya</taxon>
        <taxon>Ascomycota</taxon>
        <taxon>Pezizomycotina</taxon>
        <taxon>Sordariomycetes</taxon>
        <taxon>Hypocreomycetidae</taxon>
        <taxon>Glomerellales</taxon>
        <taxon>Glomerellaceae</taxon>
        <taxon>Colletotrichum</taxon>
        <taxon>Colletotrichum orbiculare species complex</taxon>
    </lineage>
</organism>
<dbReference type="FunFam" id="3.30.160.60:FF:000758">
    <property type="entry name" value="C2H2 transcription factor, putative"/>
    <property type="match status" value="1"/>
</dbReference>
<name>A0A484FCI1_COLOR</name>
<dbReference type="GO" id="GO:0000978">
    <property type="term" value="F:RNA polymerase II cis-regulatory region sequence-specific DNA binding"/>
    <property type="evidence" value="ECO:0007669"/>
    <property type="project" value="TreeGrafter"/>
</dbReference>
<feature type="compositionally biased region" description="Polar residues" evidence="10">
    <location>
        <begin position="53"/>
        <end position="76"/>
    </location>
</feature>
<keyword evidence="2" id="KW-0479">Metal-binding</keyword>
<dbReference type="GO" id="GO:0005634">
    <property type="term" value="C:nucleus"/>
    <property type="evidence" value="ECO:0007669"/>
    <property type="project" value="UniProtKB-SubCell"/>
</dbReference>
<dbReference type="AlphaFoldDB" id="A0A484FCI1"/>
<dbReference type="InterPro" id="IPR036236">
    <property type="entry name" value="Znf_C2H2_sf"/>
</dbReference>
<dbReference type="SUPFAM" id="SSF57667">
    <property type="entry name" value="beta-beta-alpha zinc fingers"/>
    <property type="match status" value="1"/>
</dbReference>
<sequence>MIMSPTTPTPSTAPHPQTPQPIPEEAKTPTKATFGSGSGGSGLASQKPLPSSGFPQTVQVPESAETAKTPTRANSQHSRKSRDSEDVDMDESEGEGDDGGSDDDSVDADGTRSNKKKKSQRFYCTDYPPCNLSFTRSEHLARHIRKHTGERPFQCHCSRRFSRLDNLRQHAQTVHVNEDIPMDSLAATGSRFQRQMRTERVRQQGGRARASTAGSPGGPIRGHSKSLSTSSIASVGSIGSVYGHADFCHLLDWPEQSTMGIGYCVSFDYAFPFSQLVYGGPMNASANGAFSPAPSSHLASPTTPTSGWSGRRDSTSSGADEAWRRRTWHPDTRNFATNTSHLSNVLTHAQIQPNPAPPIVGASNPQPTLRLPGIESFDPLLPRASPPRRAPSPMMVDEIPRPPALLHSTEVSNEDRRNVAQWDMGLHRGLTRLDITSNTTPPRDSAGAWANEVNQAVQAQAEQVRLNPPTVRFEADPPSYSNSSAFSRNHQHTMSAPSIATRDSRRHGWYHGPAASHVHGPRPEPPPAHDPRGPHVNRIIHPNMNHFSGFPGRQPEPQQPQQHQQHQQQQSGKPDPLRRLEALVAVATSEGTTAAAY</sequence>
<evidence type="ECO:0000256" key="2">
    <source>
        <dbReference type="ARBA" id="ARBA00022723"/>
    </source>
</evidence>
<evidence type="ECO:0000313" key="12">
    <source>
        <dbReference type="EMBL" id="TDZ15722.1"/>
    </source>
</evidence>
<comment type="caution">
    <text evidence="12">The sequence shown here is derived from an EMBL/GenBank/DDBJ whole genome shotgun (WGS) entry which is preliminary data.</text>
</comment>